<proteinExistence type="predicted"/>
<evidence type="ECO:0000313" key="7">
    <source>
        <dbReference type="Proteomes" id="UP000887577"/>
    </source>
</evidence>
<evidence type="ECO:0000313" key="8">
    <source>
        <dbReference type="WBParaSite" id="PSU_v2.g14123.t1"/>
    </source>
</evidence>
<sequence>MQIFRVSETLTVAAIVIIAAATYFPEYLRARLSAQIMFDMINEKPKIDAMDQNGLTPNIDGNIDLKNVSFSYPNGNRKHLTLNNFSLSVLQGKNIALVGPSGSGKSTVVQLLERFYDIFSGFIAVDKVDIRHLNVPWLRMASSVVGQEPTLFNLTIRENISYGMDKEEDENILMIKIIEAAKLANIHTFIESLPEKYETNIGNKGTQLSGGQRQRIAIARAIIRNPKILLLDEATSGKFF</sequence>
<feature type="transmembrane region" description="Helical" evidence="5">
    <location>
        <begin position="6"/>
        <end position="24"/>
    </location>
</feature>
<dbReference type="WBParaSite" id="PSU_v2.g14123.t1">
    <property type="protein sequence ID" value="PSU_v2.g14123.t1"/>
    <property type="gene ID" value="PSU_v2.g14123"/>
</dbReference>
<dbReference type="InterPro" id="IPR003439">
    <property type="entry name" value="ABC_transporter-like_ATP-bd"/>
</dbReference>
<dbReference type="InterPro" id="IPR036640">
    <property type="entry name" value="ABC1_TM_sf"/>
</dbReference>
<dbReference type="GO" id="GO:0016020">
    <property type="term" value="C:membrane"/>
    <property type="evidence" value="ECO:0007669"/>
    <property type="project" value="UniProtKB-SubCell"/>
</dbReference>
<dbReference type="PROSITE" id="PS00211">
    <property type="entry name" value="ABC_TRANSPORTER_1"/>
    <property type="match status" value="1"/>
</dbReference>
<dbReference type="Pfam" id="PF00005">
    <property type="entry name" value="ABC_tran"/>
    <property type="match status" value="1"/>
</dbReference>
<keyword evidence="3 5" id="KW-1133">Transmembrane helix</keyword>
<dbReference type="GO" id="GO:0042626">
    <property type="term" value="F:ATPase-coupled transmembrane transporter activity"/>
    <property type="evidence" value="ECO:0007669"/>
    <property type="project" value="TreeGrafter"/>
</dbReference>
<dbReference type="Gene3D" id="3.40.50.300">
    <property type="entry name" value="P-loop containing nucleotide triphosphate hydrolases"/>
    <property type="match status" value="1"/>
</dbReference>
<dbReference type="AlphaFoldDB" id="A0A914Y1R5"/>
<name>A0A914Y1R5_9BILA</name>
<keyword evidence="2 5" id="KW-0812">Transmembrane</keyword>
<keyword evidence="7" id="KW-1185">Reference proteome</keyword>
<dbReference type="SUPFAM" id="SSF52540">
    <property type="entry name" value="P-loop containing nucleoside triphosphate hydrolases"/>
    <property type="match status" value="1"/>
</dbReference>
<dbReference type="PANTHER" id="PTHR24221:SF455">
    <property type="entry name" value="MULTIDRUG RESISTANCE PROTEIN PGP-3"/>
    <property type="match status" value="1"/>
</dbReference>
<dbReference type="GO" id="GO:0016887">
    <property type="term" value="F:ATP hydrolysis activity"/>
    <property type="evidence" value="ECO:0007669"/>
    <property type="project" value="InterPro"/>
</dbReference>
<dbReference type="PROSITE" id="PS50893">
    <property type="entry name" value="ABC_TRANSPORTER_2"/>
    <property type="match status" value="1"/>
</dbReference>
<dbReference type="GO" id="GO:0005524">
    <property type="term" value="F:ATP binding"/>
    <property type="evidence" value="ECO:0007669"/>
    <property type="project" value="InterPro"/>
</dbReference>
<accession>A0A914Y1R5</accession>
<evidence type="ECO:0000256" key="1">
    <source>
        <dbReference type="ARBA" id="ARBA00004141"/>
    </source>
</evidence>
<dbReference type="InterPro" id="IPR017871">
    <property type="entry name" value="ABC_transporter-like_CS"/>
</dbReference>
<dbReference type="InterPro" id="IPR027417">
    <property type="entry name" value="P-loop_NTPase"/>
</dbReference>
<evidence type="ECO:0000256" key="4">
    <source>
        <dbReference type="ARBA" id="ARBA00023136"/>
    </source>
</evidence>
<evidence type="ECO:0000256" key="5">
    <source>
        <dbReference type="SAM" id="Phobius"/>
    </source>
</evidence>
<feature type="domain" description="ABC transporter" evidence="6">
    <location>
        <begin position="63"/>
        <end position="240"/>
    </location>
</feature>
<organism evidence="7 8">
    <name type="scientific">Panagrolaimus superbus</name>
    <dbReference type="NCBI Taxonomy" id="310955"/>
    <lineage>
        <taxon>Eukaryota</taxon>
        <taxon>Metazoa</taxon>
        <taxon>Ecdysozoa</taxon>
        <taxon>Nematoda</taxon>
        <taxon>Chromadorea</taxon>
        <taxon>Rhabditida</taxon>
        <taxon>Tylenchina</taxon>
        <taxon>Panagrolaimomorpha</taxon>
        <taxon>Panagrolaimoidea</taxon>
        <taxon>Panagrolaimidae</taxon>
        <taxon>Panagrolaimus</taxon>
    </lineage>
</organism>
<protein>
    <submittedName>
        <fullName evidence="8">ABC transporter domain-containing protein</fullName>
    </submittedName>
</protein>
<dbReference type="InterPro" id="IPR039421">
    <property type="entry name" value="Type_1_exporter"/>
</dbReference>
<evidence type="ECO:0000256" key="2">
    <source>
        <dbReference type="ARBA" id="ARBA00022692"/>
    </source>
</evidence>
<keyword evidence="4 5" id="KW-0472">Membrane</keyword>
<dbReference type="Proteomes" id="UP000887577">
    <property type="component" value="Unplaced"/>
</dbReference>
<comment type="subcellular location">
    <subcellularLocation>
        <location evidence="1">Membrane</location>
        <topology evidence="1">Multi-pass membrane protein</topology>
    </subcellularLocation>
</comment>
<dbReference type="PANTHER" id="PTHR24221">
    <property type="entry name" value="ATP-BINDING CASSETTE SUB-FAMILY B"/>
    <property type="match status" value="1"/>
</dbReference>
<evidence type="ECO:0000259" key="6">
    <source>
        <dbReference type="PROSITE" id="PS50893"/>
    </source>
</evidence>
<dbReference type="Gene3D" id="1.20.1560.10">
    <property type="entry name" value="ABC transporter type 1, transmembrane domain"/>
    <property type="match status" value="1"/>
</dbReference>
<reference evidence="8" key="1">
    <citation type="submission" date="2022-11" db="UniProtKB">
        <authorList>
            <consortium name="WormBaseParasite"/>
        </authorList>
    </citation>
    <scope>IDENTIFICATION</scope>
</reference>
<evidence type="ECO:0000256" key="3">
    <source>
        <dbReference type="ARBA" id="ARBA00022989"/>
    </source>
</evidence>